<name>A0A2T6ZH17_TUBBO</name>
<evidence type="ECO:0000313" key="2">
    <source>
        <dbReference type="Proteomes" id="UP000244722"/>
    </source>
</evidence>
<evidence type="ECO:0000313" key="1">
    <source>
        <dbReference type="EMBL" id="PUU74769.1"/>
    </source>
</evidence>
<reference evidence="1 2" key="1">
    <citation type="submission" date="2017-04" db="EMBL/GenBank/DDBJ databases">
        <title>Draft genome sequence of Tuber borchii Vittad., a whitish edible truffle.</title>
        <authorList>
            <consortium name="DOE Joint Genome Institute"/>
            <person name="Murat C."/>
            <person name="Kuo A."/>
            <person name="Barry K.W."/>
            <person name="Clum A."/>
            <person name="Dockter R.B."/>
            <person name="Fauchery L."/>
            <person name="Iotti M."/>
            <person name="Kohler A."/>
            <person name="Labutti K."/>
            <person name="Lindquist E.A."/>
            <person name="Lipzen A."/>
            <person name="Ohm R.A."/>
            <person name="Wang M."/>
            <person name="Grigoriev I.V."/>
            <person name="Zambonelli A."/>
            <person name="Martin F.M."/>
        </authorList>
    </citation>
    <scope>NUCLEOTIDE SEQUENCE [LARGE SCALE GENOMIC DNA]</scope>
    <source>
        <strain evidence="1 2">Tbo3840</strain>
    </source>
</reference>
<accession>A0A2T6ZH17</accession>
<comment type="caution">
    <text evidence="1">The sequence shown here is derived from an EMBL/GenBank/DDBJ whole genome shotgun (WGS) entry which is preliminary data.</text>
</comment>
<dbReference type="EMBL" id="NESQ01000274">
    <property type="protein sequence ID" value="PUU74769.1"/>
    <property type="molecule type" value="Genomic_DNA"/>
</dbReference>
<protein>
    <submittedName>
        <fullName evidence="1">Uncharacterized protein</fullName>
    </submittedName>
</protein>
<dbReference type="Proteomes" id="UP000244722">
    <property type="component" value="Unassembled WGS sequence"/>
</dbReference>
<sequence length="92" mass="10675">MGHRCAQTISHTKFLIPPFGFFMLVTCITIPRSVACGNTLRTVSRRSIPQKMWILLWHHSGFRLSKKCLRDVSSRNHSHRNCKSARNIEKCH</sequence>
<gene>
    <name evidence="1" type="ORF">B9Z19DRAFT_1091949</name>
</gene>
<organism evidence="1 2">
    <name type="scientific">Tuber borchii</name>
    <name type="common">White truffle</name>
    <dbReference type="NCBI Taxonomy" id="42251"/>
    <lineage>
        <taxon>Eukaryota</taxon>
        <taxon>Fungi</taxon>
        <taxon>Dikarya</taxon>
        <taxon>Ascomycota</taxon>
        <taxon>Pezizomycotina</taxon>
        <taxon>Pezizomycetes</taxon>
        <taxon>Pezizales</taxon>
        <taxon>Tuberaceae</taxon>
        <taxon>Tuber</taxon>
    </lineage>
</organism>
<proteinExistence type="predicted"/>
<keyword evidence="2" id="KW-1185">Reference proteome</keyword>
<dbReference type="AlphaFoldDB" id="A0A2T6ZH17"/>